<sequence>MFASLLVASGLSLPTADVTSTFPTFVQYSAAAYCNQIWTSGAFNCGIRCSGKLSSTQIIVAANDSATTGAGFVGVNPDLQTIVISFRGTSNPTADGEDLDFFKSNADFQSAKPIDVPNPANSPLPTSLQIHTGFKNTYEGVRQAILPAAANLAAQYPSYQIVFTGHSLGGALAGLAAVDFQNVYGYDDRISLYTYGQPRIGDTNWARYVDGLSIANRFYRVARVGDPVVHLPYNWMGFQHFRHQYEINDDGTTTACSIDSNSGESSSCLNDGGEFNVARHSDYYGWLNGQSTC</sequence>
<dbReference type="GO" id="GO:0006629">
    <property type="term" value="P:lipid metabolic process"/>
    <property type="evidence" value="ECO:0007669"/>
    <property type="project" value="InterPro"/>
</dbReference>
<dbReference type="InterPro" id="IPR002921">
    <property type="entry name" value="Fungal_lipase-type"/>
</dbReference>
<protein>
    <recommendedName>
        <fullName evidence="2">Fungal lipase-type domain-containing protein</fullName>
    </recommendedName>
</protein>
<dbReference type="PANTHER" id="PTHR45856">
    <property type="entry name" value="ALPHA/BETA-HYDROLASES SUPERFAMILY PROTEIN"/>
    <property type="match status" value="1"/>
</dbReference>
<dbReference type="CDD" id="cd00519">
    <property type="entry name" value="Lipase_3"/>
    <property type="match status" value="1"/>
</dbReference>
<evidence type="ECO:0000313" key="4">
    <source>
        <dbReference type="Proteomes" id="UP001210925"/>
    </source>
</evidence>
<comment type="caution">
    <text evidence="3">The sequence shown here is derived from an EMBL/GenBank/DDBJ whole genome shotgun (WGS) entry which is preliminary data.</text>
</comment>
<dbReference type="Gene3D" id="3.40.50.1820">
    <property type="entry name" value="alpha/beta hydrolase"/>
    <property type="match status" value="1"/>
</dbReference>
<dbReference type="Pfam" id="PF01764">
    <property type="entry name" value="Lipase_3"/>
    <property type="match status" value="1"/>
</dbReference>
<dbReference type="AlphaFoldDB" id="A0AAD5Y2K7"/>
<evidence type="ECO:0000313" key="3">
    <source>
        <dbReference type="EMBL" id="KAJ3251457.1"/>
    </source>
</evidence>
<dbReference type="Proteomes" id="UP001210925">
    <property type="component" value="Unassembled WGS sequence"/>
</dbReference>
<name>A0AAD5Y2K7_9FUNG</name>
<proteinExistence type="predicted"/>
<feature type="signal peptide" evidence="1">
    <location>
        <begin position="1"/>
        <end position="21"/>
    </location>
</feature>
<organism evidence="3 4">
    <name type="scientific">Boothiomyces macroporosus</name>
    <dbReference type="NCBI Taxonomy" id="261099"/>
    <lineage>
        <taxon>Eukaryota</taxon>
        <taxon>Fungi</taxon>
        <taxon>Fungi incertae sedis</taxon>
        <taxon>Chytridiomycota</taxon>
        <taxon>Chytridiomycota incertae sedis</taxon>
        <taxon>Chytridiomycetes</taxon>
        <taxon>Rhizophydiales</taxon>
        <taxon>Terramycetaceae</taxon>
        <taxon>Boothiomyces</taxon>
    </lineage>
</organism>
<dbReference type="InterPro" id="IPR051218">
    <property type="entry name" value="Sec_MonoDiacylglyc_Lipase"/>
</dbReference>
<dbReference type="InterPro" id="IPR029058">
    <property type="entry name" value="AB_hydrolase_fold"/>
</dbReference>
<reference evidence="3" key="1">
    <citation type="submission" date="2020-05" db="EMBL/GenBank/DDBJ databases">
        <title>Phylogenomic resolution of chytrid fungi.</title>
        <authorList>
            <person name="Stajich J.E."/>
            <person name="Amses K."/>
            <person name="Simmons R."/>
            <person name="Seto K."/>
            <person name="Myers J."/>
            <person name="Bonds A."/>
            <person name="Quandt C.A."/>
            <person name="Barry K."/>
            <person name="Liu P."/>
            <person name="Grigoriev I."/>
            <person name="Longcore J.E."/>
            <person name="James T.Y."/>
        </authorList>
    </citation>
    <scope>NUCLEOTIDE SEQUENCE</scope>
    <source>
        <strain evidence="3">PLAUS21</strain>
    </source>
</reference>
<dbReference type="SUPFAM" id="SSF53474">
    <property type="entry name" value="alpha/beta-Hydrolases"/>
    <property type="match status" value="1"/>
</dbReference>
<keyword evidence="1" id="KW-0732">Signal</keyword>
<dbReference type="EMBL" id="JADGKB010000182">
    <property type="protein sequence ID" value="KAJ3251457.1"/>
    <property type="molecule type" value="Genomic_DNA"/>
</dbReference>
<dbReference type="PANTHER" id="PTHR45856:SF25">
    <property type="entry name" value="FUNGAL LIPASE-LIKE DOMAIN-CONTAINING PROTEIN"/>
    <property type="match status" value="1"/>
</dbReference>
<evidence type="ECO:0000259" key="2">
    <source>
        <dbReference type="Pfam" id="PF01764"/>
    </source>
</evidence>
<gene>
    <name evidence="3" type="ORF">HK103_002403</name>
</gene>
<evidence type="ECO:0000256" key="1">
    <source>
        <dbReference type="SAM" id="SignalP"/>
    </source>
</evidence>
<keyword evidence="4" id="KW-1185">Reference proteome</keyword>
<feature type="domain" description="Fungal lipase-type" evidence="2">
    <location>
        <begin position="83"/>
        <end position="233"/>
    </location>
</feature>
<feature type="chain" id="PRO_5042068308" description="Fungal lipase-type domain-containing protein" evidence="1">
    <location>
        <begin position="22"/>
        <end position="293"/>
    </location>
</feature>
<accession>A0AAD5Y2K7</accession>